<dbReference type="EMBL" id="CP016374">
    <property type="protein sequence ID" value="AQX00065.1"/>
    <property type="molecule type" value="Genomic_DNA"/>
</dbReference>
<dbReference type="AlphaFoldDB" id="A0AAP5S257"/>
<evidence type="ECO:0000313" key="1">
    <source>
        <dbReference type="EMBL" id="AQX00065.1"/>
    </source>
</evidence>
<dbReference type="RefSeq" id="WP_021347862.1">
    <property type="nucleotide sequence ID" value="NZ_CBYF010000038.1"/>
</dbReference>
<accession>A0AAP5S257</accession>
<sequence>MDLKEFTDLSNLILNDSTLTEQQKEEKIVQLADLSRFIGCFSSSIKASEYGLKGKVNVIVDEGGDKGIFFCDINSLHNTVSYKQLTSEAKRDHGGVKELWFVFVREKDTDDASSALDFIRQKNIDSLFDKFFLFDFLKKQVHSLN</sequence>
<reference evidence="1 2" key="1">
    <citation type="submission" date="2016-07" db="EMBL/GenBank/DDBJ databases">
        <title>Revisiting the taxonomy of the Elizabethkingia Genus using Whole-Genome Sequencing, Optical Mapping, and MALDI-TOF, along with proposal of three novel Elizabethkingia species: Elizabethkingia bruuniana sp. nov., Elizabethkingia ursingii sp. nov., and Elizabethkingia occulta sp. nov.</title>
        <authorList>
            <person name="Nicholson A.C."/>
        </authorList>
    </citation>
    <scope>NUCLEOTIDE SEQUENCE [LARGE SCALE GENOMIC DNA]</scope>
    <source>
        <strain evidence="1 2">F3201</strain>
    </source>
</reference>
<dbReference type="KEGG" id="een:BBD30_13415"/>
<organism evidence="1 2">
    <name type="scientific">Elizabethkingia anophelis</name>
    <dbReference type="NCBI Taxonomy" id="1117645"/>
    <lineage>
        <taxon>Bacteria</taxon>
        <taxon>Pseudomonadati</taxon>
        <taxon>Bacteroidota</taxon>
        <taxon>Flavobacteriia</taxon>
        <taxon>Flavobacteriales</taxon>
        <taxon>Weeksellaceae</taxon>
        <taxon>Elizabethkingia</taxon>
    </lineage>
</organism>
<dbReference type="Proteomes" id="UP000190848">
    <property type="component" value="Chromosome"/>
</dbReference>
<proteinExistence type="predicted"/>
<gene>
    <name evidence="1" type="ORF">BBD32_00605</name>
</gene>
<evidence type="ECO:0000313" key="2">
    <source>
        <dbReference type="Proteomes" id="UP000190848"/>
    </source>
</evidence>
<name>A0AAP5S257_9FLAO</name>
<protein>
    <submittedName>
        <fullName evidence="1">Uncharacterized protein</fullName>
    </submittedName>
</protein>